<dbReference type="Proteomes" id="UP000267096">
    <property type="component" value="Unassembled WGS sequence"/>
</dbReference>
<dbReference type="GO" id="GO:0016020">
    <property type="term" value="C:membrane"/>
    <property type="evidence" value="ECO:0007669"/>
    <property type="project" value="UniProtKB-SubCell"/>
</dbReference>
<feature type="transmembrane region" description="Helical" evidence="5">
    <location>
        <begin position="83"/>
        <end position="109"/>
    </location>
</feature>
<dbReference type="InterPro" id="IPR005828">
    <property type="entry name" value="MFS_sugar_transport-like"/>
</dbReference>
<dbReference type="PROSITE" id="PS50850">
    <property type="entry name" value="MFS"/>
    <property type="match status" value="1"/>
</dbReference>
<feature type="transmembrane region" description="Helical" evidence="5">
    <location>
        <begin position="148"/>
        <end position="170"/>
    </location>
</feature>
<evidence type="ECO:0000256" key="1">
    <source>
        <dbReference type="ARBA" id="ARBA00004141"/>
    </source>
</evidence>
<dbReference type="PROSITE" id="PS00216">
    <property type="entry name" value="SUGAR_TRANSPORT_1"/>
    <property type="match status" value="1"/>
</dbReference>
<accession>A0A0M3J480</accession>
<name>A0A0M3J480_ANISI</name>
<dbReference type="Gene3D" id="1.20.1250.20">
    <property type="entry name" value="MFS general substrate transporter like domains"/>
    <property type="match status" value="1"/>
</dbReference>
<keyword evidence="8" id="KW-1185">Reference proteome</keyword>
<evidence type="ECO:0000256" key="3">
    <source>
        <dbReference type="ARBA" id="ARBA00022989"/>
    </source>
</evidence>
<dbReference type="WBParaSite" id="ASIM_0000234701-mRNA-1">
    <property type="protein sequence ID" value="ASIM_0000234701-mRNA-1"/>
    <property type="gene ID" value="ASIM_0000234701"/>
</dbReference>
<evidence type="ECO:0000313" key="9">
    <source>
        <dbReference type="WBParaSite" id="ASIM_0000234701-mRNA-1"/>
    </source>
</evidence>
<sequence>MLTIVPISYVSTTFLRAHFSLEMAQLFSFVFASCNFVSSIFGLLAVDRFGRRPMLLFFGFLNVFFLSSYCVFDRLAINVNTQFRYGCVISLLGYGITYGSALGPIAFFITSELVPQHFRSAVQAMVFSVNAIFIFTFSFSTLPLYRWINVWSMVPLFIIPSLMALTYVFFNLPETKGREIHEIVRELAGGHTISPEANRTKDHSMVIENQ</sequence>
<evidence type="ECO:0000313" key="7">
    <source>
        <dbReference type="EMBL" id="VDK19742.1"/>
    </source>
</evidence>
<keyword evidence="2 5" id="KW-0812">Transmembrane</keyword>
<dbReference type="Pfam" id="PF00083">
    <property type="entry name" value="Sugar_tr"/>
    <property type="match status" value="1"/>
</dbReference>
<protein>
    <submittedName>
        <fullName evidence="9">MFS domain-containing protein</fullName>
    </submittedName>
</protein>
<dbReference type="PANTHER" id="PTHR23503:SF108">
    <property type="entry name" value="MAJOR FACILITATOR SUPERFAMILY (MFS) PROFILE DOMAIN-CONTAINING PROTEIN"/>
    <property type="match status" value="1"/>
</dbReference>
<organism evidence="9">
    <name type="scientific">Anisakis simplex</name>
    <name type="common">Herring worm</name>
    <dbReference type="NCBI Taxonomy" id="6269"/>
    <lineage>
        <taxon>Eukaryota</taxon>
        <taxon>Metazoa</taxon>
        <taxon>Ecdysozoa</taxon>
        <taxon>Nematoda</taxon>
        <taxon>Chromadorea</taxon>
        <taxon>Rhabditida</taxon>
        <taxon>Spirurina</taxon>
        <taxon>Ascaridomorpha</taxon>
        <taxon>Ascaridoidea</taxon>
        <taxon>Anisakidae</taxon>
        <taxon>Anisakis</taxon>
        <taxon>Anisakis simplex complex</taxon>
    </lineage>
</organism>
<evidence type="ECO:0000256" key="4">
    <source>
        <dbReference type="ARBA" id="ARBA00023136"/>
    </source>
</evidence>
<feature type="transmembrane region" description="Helical" evidence="5">
    <location>
        <begin position="121"/>
        <end position="142"/>
    </location>
</feature>
<dbReference type="EMBL" id="UYRR01002865">
    <property type="protein sequence ID" value="VDK19742.1"/>
    <property type="molecule type" value="Genomic_DNA"/>
</dbReference>
<dbReference type="OrthoDB" id="4540492at2759"/>
<feature type="transmembrane region" description="Helical" evidence="5">
    <location>
        <begin position="26"/>
        <end position="46"/>
    </location>
</feature>
<keyword evidence="4 5" id="KW-0472">Membrane</keyword>
<dbReference type="InterPro" id="IPR036259">
    <property type="entry name" value="MFS_trans_sf"/>
</dbReference>
<evidence type="ECO:0000256" key="2">
    <source>
        <dbReference type="ARBA" id="ARBA00022692"/>
    </source>
</evidence>
<proteinExistence type="predicted"/>
<evidence type="ECO:0000313" key="8">
    <source>
        <dbReference type="Proteomes" id="UP000267096"/>
    </source>
</evidence>
<reference evidence="9" key="1">
    <citation type="submission" date="2017-02" db="UniProtKB">
        <authorList>
            <consortium name="WormBaseParasite"/>
        </authorList>
    </citation>
    <scope>IDENTIFICATION</scope>
</reference>
<evidence type="ECO:0000256" key="5">
    <source>
        <dbReference type="SAM" id="Phobius"/>
    </source>
</evidence>
<reference evidence="7 8" key="2">
    <citation type="submission" date="2018-11" db="EMBL/GenBank/DDBJ databases">
        <authorList>
            <consortium name="Pathogen Informatics"/>
        </authorList>
    </citation>
    <scope>NUCLEOTIDE SEQUENCE [LARGE SCALE GENOMIC DNA]</scope>
</reference>
<dbReference type="InterPro" id="IPR005829">
    <property type="entry name" value="Sugar_transporter_CS"/>
</dbReference>
<feature type="domain" description="Major facilitator superfamily (MFS) profile" evidence="6">
    <location>
        <begin position="1"/>
        <end position="210"/>
    </location>
</feature>
<evidence type="ECO:0000259" key="6">
    <source>
        <dbReference type="PROSITE" id="PS50850"/>
    </source>
</evidence>
<gene>
    <name evidence="7" type="ORF">ASIM_LOCUS2213</name>
</gene>
<dbReference type="AlphaFoldDB" id="A0A0M3J480"/>
<comment type="subcellular location">
    <subcellularLocation>
        <location evidence="1">Membrane</location>
        <topology evidence="1">Multi-pass membrane protein</topology>
    </subcellularLocation>
</comment>
<keyword evidence="3 5" id="KW-1133">Transmembrane helix</keyword>
<dbReference type="PANTHER" id="PTHR23503">
    <property type="entry name" value="SOLUTE CARRIER FAMILY 2"/>
    <property type="match status" value="1"/>
</dbReference>
<feature type="transmembrane region" description="Helical" evidence="5">
    <location>
        <begin position="55"/>
        <end position="77"/>
    </location>
</feature>
<dbReference type="SUPFAM" id="SSF103473">
    <property type="entry name" value="MFS general substrate transporter"/>
    <property type="match status" value="1"/>
</dbReference>
<dbReference type="InterPro" id="IPR045263">
    <property type="entry name" value="GLUT"/>
</dbReference>
<dbReference type="InterPro" id="IPR020846">
    <property type="entry name" value="MFS_dom"/>
</dbReference>
<dbReference type="GO" id="GO:0015149">
    <property type="term" value="F:hexose transmembrane transporter activity"/>
    <property type="evidence" value="ECO:0007669"/>
    <property type="project" value="TreeGrafter"/>
</dbReference>